<dbReference type="InterPro" id="IPR036615">
    <property type="entry name" value="Mur_ligase_C_dom_sf"/>
</dbReference>
<dbReference type="InterPro" id="IPR018109">
    <property type="entry name" value="Folylpolyglutamate_synth_CS"/>
</dbReference>
<evidence type="ECO:0000256" key="11">
    <source>
        <dbReference type="PIRNR" id="PIRNR001563"/>
    </source>
</evidence>
<protein>
    <recommendedName>
        <fullName evidence="3">tetrahydrofolate synthase</fullName>
        <ecNumber evidence="3">6.3.2.17</ecNumber>
    </recommendedName>
    <alternativeName>
        <fullName evidence="9">Tetrahydrofolylpolyglutamate synthase</fullName>
    </alternativeName>
</protein>
<dbReference type="InterPro" id="IPR036565">
    <property type="entry name" value="Mur-like_cat_sf"/>
</dbReference>
<evidence type="ECO:0000256" key="9">
    <source>
        <dbReference type="ARBA" id="ARBA00030592"/>
    </source>
</evidence>
<dbReference type="GO" id="GO:0004326">
    <property type="term" value="F:tetrahydrofolylpolyglutamate synthase activity"/>
    <property type="evidence" value="ECO:0007669"/>
    <property type="project" value="UniProtKB-EC"/>
</dbReference>
<evidence type="ECO:0000256" key="1">
    <source>
        <dbReference type="ARBA" id="ARBA00001946"/>
    </source>
</evidence>
<comment type="catalytic activity">
    <reaction evidence="10">
        <text>(6S)-5,6,7,8-tetrahydrofolyl-(gamma-L-Glu)(n) + L-glutamate + ATP = (6S)-5,6,7,8-tetrahydrofolyl-(gamma-L-Glu)(n+1) + ADP + phosphate + H(+)</text>
        <dbReference type="Rhea" id="RHEA:10580"/>
        <dbReference type="Rhea" id="RHEA-COMP:14738"/>
        <dbReference type="Rhea" id="RHEA-COMP:14740"/>
        <dbReference type="ChEBI" id="CHEBI:15378"/>
        <dbReference type="ChEBI" id="CHEBI:29985"/>
        <dbReference type="ChEBI" id="CHEBI:30616"/>
        <dbReference type="ChEBI" id="CHEBI:43474"/>
        <dbReference type="ChEBI" id="CHEBI:141005"/>
        <dbReference type="ChEBI" id="CHEBI:456216"/>
        <dbReference type="EC" id="6.3.2.17"/>
    </reaction>
</comment>
<evidence type="ECO:0000256" key="2">
    <source>
        <dbReference type="ARBA" id="ARBA00008276"/>
    </source>
</evidence>
<evidence type="ECO:0000256" key="10">
    <source>
        <dbReference type="ARBA" id="ARBA00047493"/>
    </source>
</evidence>
<dbReference type="Gene3D" id="3.40.1190.10">
    <property type="entry name" value="Mur-like, catalytic domain"/>
    <property type="match status" value="1"/>
</dbReference>
<feature type="domain" description="Mur ligase central" evidence="13">
    <location>
        <begin position="32"/>
        <end position="254"/>
    </location>
</feature>
<dbReference type="GO" id="GO:0008841">
    <property type="term" value="F:dihydrofolate synthase activity"/>
    <property type="evidence" value="ECO:0007669"/>
    <property type="project" value="TreeGrafter"/>
</dbReference>
<dbReference type="EMBL" id="DNZF01000162">
    <property type="protein sequence ID" value="HBK53732.1"/>
    <property type="molecule type" value="Genomic_DNA"/>
</dbReference>
<evidence type="ECO:0000256" key="8">
    <source>
        <dbReference type="ARBA" id="ARBA00022842"/>
    </source>
</evidence>
<comment type="similarity">
    <text evidence="2 11">Belongs to the folylpolyglutamate synthase family.</text>
</comment>
<evidence type="ECO:0000313" key="15">
    <source>
        <dbReference type="Proteomes" id="UP000263273"/>
    </source>
</evidence>
<evidence type="ECO:0000256" key="4">
    <source>
        <dbReference type="ARBA" id="ARBA00022598"/>
    </source>
</evidence>
<accession>A0A354YZS6</accession>
<comment type="cofactor">
    <cofactor evidence="1">
        <name>Mg(2+)</name>
        <dbReference type="ChEBI" id="CHEBI:18420"/>
    </cofactor>
</comment>
<dbReference type="EC" id="6.3.2.17" evidence="3"/>
<keyword evidence="6 11" id="KW-0547">Nucleotide-binding</keyword>
<dbReference type="STRING" id="378794.GCA_001570625_02101"/>
<dbReference type="Pfam" id="PF02875">
    <property type="entry name" value="Mur_ligase_C"/>
    <property type="match status" value="1"/>
</dbReference>
<evidence type="ECO:0000256" key="6">
    <source>
        <dbReference type="ARBA" id="ARBA00022741"/>
    </source>
</evidence>
<keyword evidence="4 11" id="KW-0436">Ligase</keyword>
<dbReference type="Proteomes" id="UP000263273">
    <property type="component" value="Unassembled WGS sequence"/>
</dbReference>
<organism evidence="14 15">
    <name type="scientific">Syntrophomonas wolfei</name>
    <dbReference type="NCBI Taxonomy" id="863"/>
    <lineage>
        <taxon>Bacteria</taxon>
        <taxon>Bacillati</taxon>
        <taxon>Bacillota</taxon>
        <taxon>Clostridia</taxon>
        <taxon>Eubacteriales</taxon>
        <taxon>Syntrophomonadaceae</taxon>
        <taxon>Syntrophomonas</taxon>
    </lineage>
</organism>
<evidence type="ECO:0000259" key="12">
    <source>
        <dbReference type="Pfam" id="PF02875"/>
    </source>
</evidence>
<dbReference type="Gene3D" id="3.90.190.20">
    <property type="entry name" value="Mur ligase, C-terminal domain"/>
    <property type="match status" value="1"/>
</dbReference>
<proteinExistence type="inferred from homology"/>
<dbReference type="GO" id="GO:0046872">
    <property type="term" value="F:metal ion binding"/>
    <property type="evidence" value="ECO:0007669"/>
    <property type="project" value="UniProtKB-KW"/>
</dbReference>
<dbReference type="PIRSF" id="PIRSF001563">
    <property type="entry name" value="Folylpolyglu_synth"/>
    <property type="match status" value="1"/>
</dbReference>
<dbReference type="SUPFAM" id="SSF53623">
    <property type="entry name" value="MurD-like peptide ligases, catalytic domain"/>
    <property type="match status" value="1"/>
</dbReference>
<comment type="caution">
    <text evidence="14">The sequence shown here is derived from an EMBL/GenBank/DDBJ whole genome shotgun (WGS) entry which is preliminary data.</text>
</comment>
<feature type="domain" description="Mur ligase C-terminal" evidence="12">
    <location>
        <begin position="281"/>
        <end position="403"/>
    </location>
</feature>
<keyword evidence="7 11" id="KW-0067">ATP-binding</keyword>
<name>A0A354YZS6_9FIRM</name>
<dbReference type="InterPro" id="IPR013221">
    <property type="entry name" value="Mur_ligase_cen"/>
</dbReference>
<evidence type="ECO:0000256" key="7">
    <source>
        <dbReference type="ARBA" id="ARBA00022840"/>
    </source>
</evidence>
<sequence length="416" mass="46128">MASSGIKPGLSRIEALLREMGQPEKGLKTVHIAGTNGKGSTAFMLSAVLSQAGYRVGRFISPHIHSYRERFTINDAFIEEKEFLSYLAQVKKHIKNLSERPTEFEILTAVALEYFRDKQVELGIFEVGMGGIYDSTNVIEPVASVITGIDYDHTQYLGASLEEIARNKAGIIKKKVPLVMGPVNSPARQVIAARARELESPLYPSSLAEVVRESQPSLEGQLLKLAFSGQIMDKVFFPSPALYQLENLAVAFTALQVLRMAGFLWTERDMKAALAKLRIPGRMEIVRINPPFILDAAHNPQAASVLASSLEELLPGKKKILILGVLDDKDAQNILQPLGHNTRALVLSRPEGSRSKNWKRLKDDWLSLFPGADLYVEEDIIKAIKLGERILKPGEHLLITGSFYLLDKARKFLTSV</sequence>
<dbReference type="InterPro" id="IPR001645">
    <property type="entry name" value="Folylpolyglutamate_synth"/>
</dbReference>
<dbReference type="PROSITE" id="PS01012">
    <property type="entry name" value="FOLYLPOLYGLU_SYNT_2"/>
    <property type="match status" value="1"/>
</dbReference>
<dbReference type="FunFam" id="3.40.1190.10:FF:000011">
    <property type="entry name" value="Folylpolyglutamate synthase/dihydrofolate synthase"/>
    <property type="match status" value="1"/>
</dbReference>
<dbReference type="GO" id="GO:0005524">
    <property type="term" value="F:ATP binding"/>
    <property type="evidence" value="ECO:0007669"/>
    <property type="project" value="UniProtKB-KW"/>
</dbReference>
<keyword evidence="5" id="KW-0479">Metal-binding</keyword>
<dbReference type="PANTHER" id="PTHR11136:SF0">
    <property type="entry name" value="DIHYDROFOLATE SYNTHETASE-RELATED"/>
    <property type="match status" value="1"/>
</dbReference>
<dbReference type="PANTHER" id="PTHR11136">
    <property type="entry name" value="FOLYLPOLYGLUTAMATE SYNTHASE-RELATED"/>
    <property type="match status" value="1"/>
</dbReference>
<dbReference type="NCBIfam" id="TIGR01499">
    <property type="entry name" value="folC"/>
    <property type="match status" value="1"/>
</dbReference>
<dbReference type="Pfam" id="PF08245">
    <property type="entry name" value="Mur_ligase_M"/>
    <property type="match status" value="1"/>
</dbReference>
<evidence type="ECO:0000256" key="3">
    <source>
        <dbReference type="ARBA" id="ARBA00013025"/>
    </source>
</evidence>
<dbReference type="SUPFAM" id="SSF53244">
    <property type="entry name" value="MurD-like peptide ligases, peptide-binding domain"/>
    <property type="match status" value="1"/>
</dbReference>
<keyword evidence="8" id="KW-0460">Magnesium</keyword>
<dbReference type="InterPro" id="IPR004101">
    <property type="entry name" value="Mur_ligase_C"/>
</dbReference>
<evidence type="ECO:0000259" key="13">
    <source>
        <dbReference type="Pfam" id="PF08245"/>
    </source>
</evidence>
<gene>
    <name evidence="14" type="ORF">DDZ44_07340</name>
</gene>
<dbReference type="RefSeq" id="WP_276619100.1">
    <property type="nucleotide sequence ID" value="NZ_DCDX01000056.1"/>
</dbReference>
<reference evidence="14 15" key="1">
    <citation type="journal article" date="2018" name="Nat. Biotechnol.">
        <title>A standardized bacterial taxonomy based on genome phylogeny substantially revises the tree of life.</title>
        <authorList>
            <person name="Parks D.H."/>
            <person name="Chuvochina M."/>
            <person name="Waite D.W."/>
            <person name="Rinke C."/>
            <person name="Skarshewski A."/>
            <person name="Chaumeil P.A."/>
            <person name="Hugenholtz P."/>
        </authorList>
    </citation>
    <scope>NUCLEOTIDE SEQUENCE [LARGE SCALE GENOMIC DNA]</scope>
    <source>
        <strain evidence="14">UBA10948</strain>
    </source>
</reference>
<dbReference type="GO" id="GO:0005737">
    <property type="term" value="C:cytoplasm"/>
    <property type="evidence" value="ECO:0007669"/>
    <property type="project" value="TreeGrafter"/>
</dbReference>
<dbReference type="AlphaFoldDB" id="A0A354YZS6"/>
<evidence type="ECO:0000313" key="14">
    <source>
        <dbReference type="EMBL" id="HBK53732.1"/>
    </source>
</evidence>
<evidence type="ECO:0000256" key="5">
    <source>
        <dbReference type="ARBA" id="ARBA00022723"/>
    </source>
</evidence>